<dbReference type="PROSITE" id="PS51783">
    <property type="entry name" value="PH_BEACH"/>
    <property type="match status" value="1"/>
</dbReference>
<dbReference type="AlphaFoldDB" id="A0A0B1TB20"/>
<feature type="compositionally biased region" description="Basic and acidic residues" evidence="2">
    <location>
        <begin position="309"/>
        <end position="327"/>
    </location>
</feature>
<gene>
    <name evidence="4" type="ORF">OESDEN_05320</name>
</gene>
<evidence type="ECO:0000256" key="1">
    <source>
        <dbReference type="ARBA" id="ARBA00022574"/>
    </source>
</evidence>
<dbReference type="PANTHER" id="PTHR46108:SF4">
    <property type="entry name" value="BLUE CHEESE"/>
    <property type="match status" value="1"/>
</dbReference>
<reference evidence="4 5" key="1">
    <citation type="submission" date="2014-03" db="EMBL/GenBank/DDBJ databases">
        <title>Draft genome of the hookworm Oesophagostomum dentatum.</title>
        <authorList>
            <person name="Mitreva M."/>
        </authorList>
    </citation>
    <scope>NUCLEOTIDE SEQUENCE [LARGE SCALE GENOMIC DNA]</scope>
    <source>
        <strain evidence="4 5">OD-Hann</strain>
    </source>
</reference>
<name>A0A0B1TB20_OESDE</name>
<keyword evidence="5" id="KW-1185">Reference proteome</keyword>
<evidence type="ECO:0000313" key="4">
    <source>
        <dbReference type="EMBL" id="KHJ94748.1"/>
    </source>
</evidence>
<proteinExistence type="predicted"/>
<organism evidence="4 5">
    <name type="scientific">Oesophagostomum dentatum</name>
    <name type="common">Nodular worm</name>
    <dbReference type="NCBI Taxonomy" id="61180"/>
    <lineage>
        <taxon>Eukaryota</taxon>
        <taxon>Metazoa</taxon>
        <taxon>Ecdysozoa</taxon>
        <taxon>Nematoda</taxon>
        <taxon>Chromadorea</taxon>
        <taxon>Rhabditida</taxon>
        <taxon>Rhabditina</taxon>
        <taxon>Rhabditomorpha</taxon>
        <taxon>Strongyloidea</taxon>
        <taxon>Strongylidae</taxon>
        <taxon>Oesophagostomum</taxon>
    </lineage>
</organism>
<dbReference type="InterPro" id="IPR023362">
    <property type="entry name" value="PH-BEACH_dom"/>
</dbReference>
<feature type="domain" description="BEACH-type PH" evidence="3">
    <location>
        <begin position="343"/>
        <end position="400"/>
    </location>
</feature>
<dbReference type="InterPro" id="IPR051944">
    <property type="entry name" value="BEACH_domain_protein"/>
</dbReference>
<sequence>MGNHLRELVLSELNAARALLANVAGQHWHQFVDSQLSGHCQNHTISKDIQTQISSKITRVASGLSKLASKRSLSSHASISAVMPWKNVSVDKEVIHMWLRVHVSLVKELVVAQATRYHEWHAHAKKWSLQEWHQLEAELTRERGIWGPEKASVLDKYKLDTTEGPSRTRRKMIPNRFFYHTFPYRPHLDEPGAKSMRAKVAISRDSELYFNACRKRRGRIIDTRIIDYSATITTPSEEKPAFTFCDLAQINTSLIRRLSARPQLESPHPHSESDGNGKDSENGEENGTKETSVEMEEDQQDESSASDKPMSESREEVKEEEKKDNEMKKKRGPDNQTLLRLLEQGEQLHSMFRCARIQGLETSEGLLLFGREHYYVVDGFTLLKTREIRDLDFLSQEWVL</sequence>
<dbReference type="EMBL" id="KN550211">
    <property type="protein sequence ID" value="KHJ94748.1"/>
    <property type="molecule type" value="Genomic_DNA"/>
</dbReference>
<evidence type="ECO:0000313" key="5">
    <source>
        <dbReference type="Proteomes" id="UP000053660"/>
    </source>
</evidence>
<dbReference type="OrthoDB" id="5838757at2759"/>
<evidence type="ECO:0000259" key="3">
    <source>
        <dbReference type="PROSITE" id="PS51783"/>
    </source>
</evidence>
<keyword evidence="1" id="KW-0853">WD repeat</keyword>
<feature type="compositionally biased region" description="Basic and acidic residues" evidence="2">
    <location>
        <begin position="267"/>
        <end position="292"/>
    </location>
</feature>
<evidence type="ECO:0000256" key="2">
    <source>
        <dbReference type="SAM" id="MobiDB-lite"/>
    </source>
</evidence>
<protein>
    <recommendedName>
        <fullName evidence="3">BEACH-type PH domain-containing protein</fullName>
    </recommendedName>
</protein>
<accession>A0A0B1TB20</accession>
<feature type="region of interest" description="Disordered" evidence="2">
    <location>
        <begin position="262"/>
        <end position="336"/>
    </location>
</feature>
<dbReference type="Proteomes" id="UP000053660">
    <property type="component" value="Unassembled WGS sequence"/>
</dbReference>
<dbReference type="PANTHER" id="PTHR46108">
    <property type="entry name" value="BLUE CHEESE"/>
    <property type="match status" value="1"/>
</dbReference>